<organism evidence="6 7">
    <name type="scientific">Asbolus verrucosus</name>
    <name type="common">Desert ironclad beetle</name>
    <dbReference type="NCBI Taxonomy" id="1661398"/>
    <lineage>
        <taxon>Eukaryota</taxon>
        <taxon>Metazoa</taxon>
        <taxon>Ecdysozoa</taxon>
        <taxon>Arthropoda</taxon>
        <taxon>Hexapoda</taxon>
        <taxon>Insecta</taxon>
        <taxon>Pterygota</taxon>
        <taxon>Neoptera</taxon>
        <taxon>Endopterygota</taxon>
        <taxon>Coleoptera</taxon>
        <taxon>Polyphaga</taxon>
        <taxon>Cucujiformia</taxon>
        <taxon>Tenebrionidae</taxon>
        <taxon>Pimeliinae</taxon>
        <taxon>Asbolus</taxon>
    </lineage>
</organism>
<dbReference type="InterPro" id="IPR050430">
    <property type="entry name" value="Peptidase_S1"/>
</dbReference>
<dbReference type="Gene3D" id="2.40.10.10">
    <property type="entry name" value="Trypsin-like serine proteases"/>
    <property type="match status" value="1"/>
</dbReference>
<dbReference type="AlphaFoldDB" id="A0A482W987"/>
<gene>
    <name evidence="6" type="ORF">BDFB_009792</name>
</gene>
<dbReference type="PANTHER" id="PTHR24276:SF98">
    <property type="entry name" value="FI18310P1-RELATED"/>
    <property type="match status" value="1"/>
</dbReference>
<evidence type="ECO:0000256" key="3">
    <source>
        <dbReference type="ARBA" id="ARBA00022825"/>
    </source>
</evidence>
<evidence type="ECO:0000259" key="5">
    <source>
        <dbReference type="PROSITE" id="PS50240"/>
    </source>
</evidence>
<keyword evidence="2" id="KW-0378">Hydrolase</keyword>
<feature type="domain" description="Peptidase S1" evidence="5">
    <location>
        <begin position="1"/>
        <end position="168"/>
    </location>
</feature>
<dbReference type="GO" id="GO:0004252">
    <property type="term" value="F:serine-type endopeptidase activity"/>
    <property type="evidence" value="ECO:0007669"/>
    <property type="project" value="InterPro"/>
</dbReference>
<dbReference type="STRING" id="1661398.A0A482W987"/>
<keyword evidence="7" id="KW-1185">Reference proteome</keyword>
<keyword evidence="1" id="KW-0645">Protease</keyword>
<name>A0A482W987_ASBVE</name>
<reference evidence="6 7" key="1">
    <citation type="submission" date="2017-03" db="EMBL/GenBank/DDBJ databases">
        <title>Genome of the blue death feigning beetle - Asbolus verrucosus.</title>
        <authorList>
            <person name="Rider S.D."/>
        </authorList>
    </citation>
    <scope>NUCLEOTIDE SEQUENCE [LARGE SCALE GENOMIC DNA]</scope>
    <source>
        <strain evidence="6">Butters</strain>
        <tissue evidence="6">Head and leg muscle</tissue>
    </source>
</reference>
<evidence type="ECO:0000313" key="6">
    <source>
        <dbReference type="EMBL" id="RZC40948.1"/>
    </source>
</evidence>
<dbReference type="EMBL" id="QDEB01021512">
    <property type="protein sequence ID" value="RZC40948.1"/>
    <property type="molecule type" value="Genomic_DNA"/>
</dbReference>
<dbReference type="InterPro" id="IPR001254">
    <property type="entry name" value="Trypsin_dom"/>
</dbReference>
<proteinExistence type="predicted"/>
<evidence type="ECO:0000256" key="1">
    <source>
        <dbReference type="ARBA" id="ARBA00022670"/>
    </source>
</evidence>
<keyword evidence="4" id="KW-1015">Disulfide bond</keyword>
<dbReference type="Proteomes" id="UP000292052">
    <property type="component" value="Unassembled WGS sequence"/>
</dbReference>
<dbReference type="SMART" id="SM00020">
    <property type="entry name" value="Tryp_SPc"/>
    <property type="match status" value="1"/>
</dbReference>
<evidence type="ECO:0000313" key="7">
    <source>
        <dbReference type="Proteomes" id="UP000292052"/>
    </source>
</evidence>
<dbReference type="InterPro" id="IPR009003">
    <property type="entry name" value="Peptidase_S1_PA"/>
</dbReference>
<dbReference type="InterPro" id="IPR043504">
    <property type="entry name" value="Peptidase_S1_PA_chymotrypsin"/>
</dbReference>
<accession>A0A482W987</accession>
<dbReference type="GO" id="GO:0006508">
    <property type="term" value="P:proteolysis"/>
    <property type="evidence" value="ECO:0007669"/>
    <property type="project" value="UniProtKB-KW"/>
</dbReference>
<keyword evidence="3" id="KW-0720">Serine protease</keyword>
<comment type="caution">
    <text evidence="6">The sequence shown here is derived from an EMBL/GenBank/DDBJ whole genome shotgun (WGS) entry which is preliminary data.</text>
</comment>
<dbReference type="Pfam" id="PF00089">
    <property type="entry name" value="Trypsin"/>
    <property type="match status" value="1"/>
</dbReference>
<sequence>MVPMLKKERFRTFSVSSLSVQYGVTTISSDADAPNVVKVSKLAYNEEYTPDYGYKNDVAVVELATPIIFGPDAQPVKLAPAFNSTPENSPALLSGWGLPYSGGSVMNHLQKVDIMVYSDEDCERIHAQTGPTDRHYHICAGVPGGGKGQCNVGSLNLHLDFEELVNSL</sequence>
<dbReference type="SUPFAM" id="SSF50494">
    <property type="entry name" value="Trypsin-like serine proteases"/>
    <property type="match status" value="1"/>
</dbReference>
<evidence type="ECO:0000256" key="2">
    <source>
        <dbReference type="ARBA" id="ARBA00022801"/>
    </source>
</evidence>
<evidence type="ECO:0000256" key="4">
    <source>
        <dbReference type="ARBA" id="ARBA00023157"/>
    </source>
</evidence>
<dbReference type="PROSITE" id="PS50240">
    <property type="entry name" value="TRYPSIN_DOM"/>
    <property type="match status" value="1"/>
</dbReference>
<protein>
    <submittedName>
        <fullName evidence="6">Trypsin domain containing protein</fullName>
    </submittedName>
</protein>
<dbReference type="PANTHER" id="PTHR24276">
    <property type="entry name" value="POLYSERASE-RELATED"/>
    <property type="match status" value="1"/>
</dbReference>
<dbReference type="OrthoDB" id="8440449at2759"/>